<evidence type="ECO:0000259" key="10">
    <source>
        <dbReference type="Pfam" id="PF02581"/>
    </source>
</evidence>
<feature type="binding site" evidence="9">
    <location>
        <begin position="131"/>
        <end position="133"/>
    </location>
    <ligand>
        <name>2-[(2R,5Z)-2-carboxy-4-methylthiazol-5(2H)-ylidene]ethyl phosphate</name>
        <dbReference type="ChEBI" id="CHEBI:62899"/>
    </ligand>
</feature>
<sequence>MNKLTKIYYISQGKSTANHLLNIEKVCRSGCKLIQLRLKNLPLTEVLITVQKALEICNKFNALLIINDYSNIVEQIPTTGLHLGQKDGKISDVRNNLSDSIIGGTANTLEDCIQLYKEGADYIGLGPLRFTPTKTNLDPILGYNGYKEIIHKLDILKIKIPIYAIGGIVENDIQPLLDMGLHGVAISSLLTQQTIEQNKKLIKEYE</sequence>
<comment type="function">
    <text evidence="9">Condenses 4-methyl-5-(beta-hydroxyethyl)thiazole monophosphate (THZ-P) and 2-methyl-4-amino-5-hydroxymethyl pyrimidine pyrophosphate (HMP-PP) to form thiamine monophosphate (TMP).</text>
</comment>
<proteinExistence type="inferred from homology"/>
<comment type="pathway">
    <text evidence="1 9">Cofactor biosynthesis; thiamine diphosphate biosynthesis; thiamine phosphate from 4-amino-2-methyl-5-diphosphomethylpyrimidine and 4-methyl-5-(2-phosphoethyl)-thiazole: step 1/1.</text>
</comment>
<evidence type="ECO:0000256" key="9">
    <source>
        <dbReference type="HAMAP-Rule" id="MF_00097"/>
    </source>
</evidence>
<dbReference type="RefSeq" id="WP_111064030.1">
    <property type="nucleotide sequence ID" value="NZ_JBHUCU010000006.1"/>
</dbReference>
<comment type="cofactor">
    <cofactor evidence="9">
        <name>Mg(2+)</name>
        <dbReference type="ChEBI" id="CHEBI:18420"/>
    </cofactor>
    <text evidence="9">Binds 1 Mg(2+) ion per subunit.</text>
</comment>
<evidence type="ECO:0000256" key="2">
    <source>
        <dbReference type="ARBA" id="ARBA00022679"/>
    </source>
</evidence>
<dbReference type="InterPro" id="IPR013785">
    <property type="entry name" value="Aldolase_TIM"/>
</dbReference>
<dbReference type="GO" id="GO:0009229">
    <property type="term" value="P:thiamine diphosphate biosynthetic process"/>
    <property type="evidence" value="ECO:0007669"/>
    <property type="project" value="UniProtKB-UniRule"/>
</dbReference>
<feature type="binding site" evidence="9">
    <location>
        <position position="167"/>
    </location>
    <ligand>
        <name>2-[(2R,5Z)-2-carboxy-4-methylthiazol-5(2H)-ylidene]ethyl phosphate</name>
        <dbReference type="ChEBI" id="CHEBI:62899"/>
    </ligand>
</feature>
<comment type="similarity">
    <text evidence="9">Belongs to the thiamine-phosphate synthase family.</text>
</comment>
<keyword evidence="4 9" id="KW-0460">Magnesium</keyword>
<dbReference type="SUPFAM" id="SSF51391">
    <property type="entry name" value="Thiamin phosphate synthase"/>
    <property type="match status" value="1"/>
</dbReference>
<gene>
    <name evidence="9" type="primary">thiE</name>
    <name evidence="11" type="ORF">DNU06_13545</name>
</gene>
<dbReference type="PANTHER" id="PTHR20857">
    <property type="entry name" value="THIAMINE-PHOSPHATE PYROPHOSPHORYLASE"/>
    <property type="match status" value="1"/>
</dbReference>
<organism evidence="11 12">
    <name type="scientific">Putridiphycobacter roseus</name>
    <dbReference type="NCBI Taxonomy" id="2219161"/>
    <lineage>
        <taxon>Bacteria</taxon>
        <taxon>Pseudomonadati</taxon>
        <taxon>Bacteroidota</taxon>
        <taxon>Flavobacteriia</taxon>
        <taxon>Flavobacteriales</taxon>
        <taxon>Crocinitomicaceae</taxon>
        <taxon>Putridiphycobacter</taxon>
    </lineage>
</organism>
<feature type="domain" description="Thiamine phosphate synthase/TenI" evidence="10">
    <location>
        <begin position="8"/>
        <end position="188"/>
    </location>
</feature>
<accession>A0A2W1NKZ3</accession>
<keyword evidence="5 9" id="KW-0784">Thiamine biosynthesis</keyword>
<evidence type="ECO:0000313" key="12">
    <source>
        <dbReference type="Proteomes" id="UP000249248"/>
    </source>
</evidence>
<evidence type="ECO:0000313" key="11">
    <source>
        <dbReference type="EMBL" id="PZE16332.1"/>
    </source>
</evidence>
<feature type="binding site" evidence="9">
    <location>
        <position position="105"/>
    </location>
    <ligand>
        <name>4-amino-2-methyl-5-(diphosphooxymethyl)pyrimidine</name>
        <dbReference type="ChEBI" id="CHEBI:57841"/>
    </ligand>
</feature>
<dbReference type="UniPathway" id="UPA00060">
    <property type="reaction ID" value="UER00141"/>
</dbReference>
<evidence type="ECO:0000256" key="6">
    <source>
        <dbReference type="ARBA" id="ARBA00047334"/>
    </source>
</evidence>
<feature type="binding site" evidence="9">
    <location>
        <position position="68"/>
    </location>
    <ligand>
        <name>Mg(2+)</name>
        <dbReference type="ChEBI" id="CHEBI:18420"/>
    </ligand>
</feature>
<dbReference type="HAMAP" id="MF_00097">
    <property type="entry name" value="TMP_synthase"/>
    <property type="match status" value="1"/>
</dbReference>
<protein>
    <recommendedName>
        <fullName evidence="9">Thiamine-phosphate synthase</fullName>
        <shortName evidence="9">TP synthase</shortName>
        <shortName evidence="9">TPS</shortName>
        <ecNumber evidence="9">2.5.1.3</ecNumber>
    </recommendedName>
    <alternativeName>
        <fullName evidence="9">Thiamine-phosphate pyrophosphorylase</fullName>
        <shortName evidence="9">TMP pyrophosphorylase</shortName>
        <shortName evidence="9">TMP-PPase</shortName>
    </alternativeName>
</protein>
<comment type="caution">
    <text evidence="9">Lacks conserved residue(s) required for the propagation of feature annotation.</text>
</comment>
<evidence type="ECO:0000256" key="4">
    <source>
        <dbReference type="ARBA" id="ARBA00022842"/>
    </source>
</evidence>
<name>A0A2W1NKZ3_9FLAO</name>
<dbReference type="GO" id="GO:0005737">
    <property type="term" value="C:cytoplasm"/>
    <property type="evidence" value="ECO:0007669"/>
    <property type="project" value="TreeGrafter"/>
</dbReference>
<keyword evidence="2 9" id="KW-0808">Transferase</keyword>
<dbReference type="InterPro" id="IPR036206">
    <property type="entry name" value="ThiamineP_synth_sf"/>
</dbReference>
<keyword evidence="3 9" id="KW-0479">Metal-binding</keyword>
<feature type="binding site" evidence="9">
    <location>
        <begin position="35"/>
        <end position="39"/>
    </location>
    <ligand>
        <name>4-amino-2-methyl-5-(diphosphooxymethyl)pyrimidine</name>
        <dbReference type="ChEBI" id="CHEBI:57841"/>
    </ligand>
</feature>
<dbReference type="GO" id="GO:0000287">
    <property type="term" value="F:magnesium ion binding"/>
    <property type="evidence" value="ECO:0007669"/>
    <property type="project" value="UniProtKB-UniRule"/>
</dbReference>
<comment type="catalytic activity">
    <reaction evidence="7 9">
        <text>2-(2-carboxy-4-methylthiazol-5-yl)ethyl phosphate + 4-amino-2-methyl-5-(diphosphooxymethyl)pyrimidine + 2 H(+) = thiamine phosphate + CO2 + diphosphate</text>
        <dbReference type="Rhea" id="RHEA:47848"/>
        <dbReference type="ChEBI" id="CHEBI:15378"/>
        <dbReference type="ChEBI" id="CHEBI:16526"/>
        <dbReference type="ChEBI" id="CHEBI:33019"/>
        <dbReference type="ChEBI" id="CHEBI:37575"/>
        <dbReference type="ChEBI" id="CHEBI:57841"/>
        <dbReference type="ChEBI" id="CHEBI:62890"/>
        <dbReference type="EC" id="2.5.1.3"/>
    </reaction>
</comment>
<dbReference type="CDD" id="cd00564">
    <property type="entry name" value="TMP_TenI"/>
    <property type="match status" value="1"/>
</dbReference>
<feature type="binding site" evidence="9">
    <location>
        <position position="87"/>
    </location>
    <ligand>
        <name>Mg(2+)</name>
        <dbReference type="ChEBI" id="CHEBI:18420"/>
    </ligand>
</feature>
<dbReference type="PANTHER" id="PTHR20857:SF15">
    <property type="entry name" value="THIAMINE-PHOSPHATE SYNTHASE"/>
    <property type="match status" value="1"/>
</dbReference>
<dbReference type="Gene3D" id="3.20.20.70">
    <property type="entry name" value="Aldolase class I"/>
    <property type="match status" value="1"/>
</dbReference>
<dbReference type="EC" id="2.5.1.3" evidence="9"/>
<dbReference type="Pfam" id="PF02581">
    <property type="entry name" value="TMP-TENI"/>
    <property type="match status" value="1"/>
</dbReference>
<comment type="catalytic activity">
    <reaction evidence="6 9">
        <text>4-methyl-5-(2-phosphooxyethyl)-thiazole + 4-amino-2-methyl-5-(diphosphooxymethyl)pyrimidine + H(+) = thiamine phosphate + diphosphate</text>
        <dbReference type="Rhea" id="RHEA:22328"/>
        <dbReference type="ChEBI" id="CHEBI:15378"/>
        <dbReference type="ChEBI" id="CHEBI:33019"/>
        <dbReference type="ChEBI" id="CHEBI:37575"/>
        <dbReference type="ChEBI" id="CHEBI:57841"/>
        <dbReference type="ChEBI" id="CHEBI:58296"/>
        <dbReference type="EC" id="2.5.1.3"/>
    </reaction>
</comment>
<feature type="binding site" evidence="9">
    <location>
        <position position="67"/>
    </location>
    <ligand>
        <name>4-amino-2-methyl-5-(diphosphooxymethyl)pyrimidine</name>
        <dbReference type="ChEBI" id="CHEBI:57841"/>
    </ligand>
</feature>
<dbReference type="GO" id="GO:0009228">
    <property type="term" value="P:thiamine biosynthetic process"/>
    <property type="evidence" value="ECO:0007669"/>
    <property type="project" value="UniProtKB-KW"/>
</dbReference>
<evidence type="ECO:0000256" key="8">
    <source>
        <dbReference type="ARBA" id="ARBA00047883"/>
    </source>
</evidence>
<dbReference type="InterPro" id="IPR022998">
    <property type="entry name" value="ThiamineP_synth_TenI"/>
</dbReference>
<dbReference type="InterPro" id="IPR034291">
    <property type="entry name" value="TMP_synthase"/>
</dbReference>
<comment type="caution">
    <text evidence="11">The sequence shown here is derived from an EMBL/GenBank/DDBJ whole genome shotgun (WGS) entry which is preliminary data.</text>
</comment>
<keyword evidence="12" id="KW-1185">Reference proteome</keyword>
<reference evidence="11 12" key="1">
    <citation type="submission" date="2018-06" db="EMBL/GenBank/DDBJ databases">
        <title>The draft genome sequence of Crocinitomix sp. SM1701.</title>
        <authorList>
            <person name="Zhang X."/>
        </authorList>
    </citation>
    <scope>NUCLEOTIDE SEQUENCE [LARGE SCALE GENOMIC DNA]</scope>
    <source>
        <strain evidence="11 12">SM1701</strain>
    </source>
</reference>
<dbReference type="GO" id="GO:0004789">
    <property type="term" value="F:thiamine-phosphate diphosphorylase activity"/>
    <property type="evidence" value="ECO:0007669"/>
    <property type="project" value="UniProtKB-UniRule"/>
</dbReference>
<dbReference type="Proteomes" id="UP000249248">
    <property type="component" value="Unassembled WGS sequence"/>
</dbReference>
<comment type="catalytic activity">
    <reaction evidence="8 9">
        <text>2-[(2R,5Z)-2-carboxy-4-methylthiazol-5(2H)-ylidene]ethyl phosphate + 4-amino-2-methyl-5-(diphosphooxymethyl)pyrimidine + 2 H(+) = thiamine phosphate + CO2 + diphosphate</text>
        <dbReference type="Rhea" id="RHEA:47844"/>
        <dbReference type="ChEBI" id="CHEBI:15378"/>
        <dbReference type="ChEBI" id="CHEBI:16526"/>
        <dbReference type="ChEBI" id="CHEBI:33019"/>
        <dbReference type="ChEBI" id="CHEBI:37575"/>
        <dbReference type="ChEBI" id="CHEBI:57841"/>
        <dbReference type="ChEBI" id="CHEBI:62899"/>
        <dbReference type="EC" id="2.5.1.3"/>
    </reaction>
</comment>
<evidence type="ECO:0000256" key="1">
    <source>
        <dbReference type="ARBA" id="ARBA00005165"/>
    </source>
</evidence>
<dbReference type="EMBL" id="QKSB01000009">
    <property type="protein sequence ID" value="PZE16332.1"/>
    <property type="molecule type" value="Genomic_DNA"/>
</dbReference>
<dbReference type="AlphaFoldDB" id="A0A2W1NKZ3"/>
<feature type="binding site" evidence="9">
    <location>
        <position position="134"/>
    </location>
    <ligand>
        <name>4-amino-2-methyl-5-(diphosphooxymethyl)pyrimidine</name>
        <dbReference type="ChEBI" id="CHEBI:57841"/>
    </ligand>
</feature>
<evidence type="ECO:0000256" key="3">
    <source>
        <dbReference type="ARBA" id="ARBA00022723"/>
    </source>
</evidence>
<evidence type="ECO:0000256" key="7">
    <source>
        <dbReference type="ARBA" id="ARBA00047851"/>
    </source>
</evidence>
<evidence type="ECO:0000256" key="5">
    <source>
        <dbReference type="ARBA" id="ARBA00022977"/>
    </source>
</evidence>
<dbReference type="OrthoDB" id="9812206at2"/>